<dbReference type="AlphaFoldDB" id="A0A1G4MGN3"/>
<dbReference type="EMBL" id="LT598490">
    <property type="protein sequence ID" value="SCW02877.1"/>
    <property type="molecule type" value="Genomic_DNA"/>
</dbReference>
<gene>
    <name evidence="7" type="ORF">LAFE_0F16248G</name>
</gene>
<evidence type="ECO:0000256" key="3">
    <source>
        <dbReference type="ARBA" id="ARBA00022692"/>
    </source>
</evidence>
<keyword evidence="3 6" id="KW-0812">Transmembrane</keyword>
<evidence type="ECO:0000256" key="4">
    <source>
        <dbReference type="ARBA" id="ARBA00022989"/>
    </source>
</evidence>
<evidence type="ECO:0000313" key="7">
    <source>
        <dbReference type="EMBL" id="SCW02877.1"/>
    </source>
</evidence>
<dbReference type="PANTHER" id="PTHR22779">
    <property type="entry name" value="SD17342P"/>
    <property type="match status" value="1"/>
</dbReference>
<evidence type="ECO:0000256" key="1">
    <source>
        <dbReference type="ARBA" id="ARBA00004141"/>
    </source>
</evidence>
<keyword evidence="4 6" id="KW-1133">Transmembrane helix</keyword>
<organism evidence="7 8">
    <name type="scientific">Lachancea fermentati</name>
    <name type="common">Zygosaccharomyces fermentati</name>
    <dbReference type="NCBI Taxonomy" id="4955"/>
    <lineage>
        <taxon>Eukaryota</taxon>
        <taxon>Fungi</taxon>
        <taxon>Dikarya</taxon>
        <taxon>Ascomycota</taxon>
        <taxon>Saccharomycotina</taxon>
        <taxon>Saccharomycetes</taxon>
        <taxon>Saccharomycetales</taxon>
        <taxon>Saccharomycetaceae</taxon>
        <taxon>Lachancea</taxon>
    </lineage>
</organism>
<feature type="transmembrane region" description="Helical" evidence="6">
    <location>
        <begin position="110"/>
        <end position="129"/>
    </location>
</feature>
<proteinExistence type="inferred from homology"/>
<evidence type="ECO:0000256" key="2">
    <source>
        <dbReference type="ARBA" id="ARBA00006325"/>
    </source>
</evidence>
<evidence type="ECO:0000313" key="8">
    <source>
        <dbReference type="Proteomes" id="UP000190831"/>
    </source>
</evidence>
<dbReference type="STRING" id="4955.A0A1G4MGN3"/>
<dbReference type="Proteomes" id="UP000190831">
    <property type="component" value="Chromosome F"/>
</dbReference>
<dbReference type="PANTHER" id="PTHR22779:SF6">
    <property type="entry name" value="SD17342P"/>
    <property type="match status" value="1"/>
</dbReference>
<accession>A0A1G4MGN3</accession>
<dbReference type="OrthoDB" id="2131401at2759"/>
<feature type="transmembrane region" description="Helical" evidence="6">
    <location>
        <begin position="45"/>
        <end position="64"/>
    </location>
</feature>
<comment type="similarity">
    <text evidence="2">Belongs to the TMEM170 family.</text>
</comment>
<sequence length="140" mass="15313">MKSFVTSGDVPIGYTTPSFPSLYWPINNKKFTLSLLYYTGDIWKFTIYWTFILFAVFYGAAGLLASCSHRKTAGGLWIMAFYLFVGGVQALASGTVAGLILAVIYKAGLFAMSTWIPLCCAVVLILFNVNTSYSMAGIII</sequence>
<dbReference type="GO" id="GO:0016020">
    <property type="term" value="C:membrane"/>
    <property type="evidence" value="ECO:0007669"/>
    <property type="project" value="UniProtKB-SubCell"/>
</dbReference>
<feature type="transmembrane region" description="Helical" evidence="6">
    <location>
        <begin position="76"/>
        <end position="104"/>
    </location>
</feature>
<dbReference type="Pfam" id="PF10190">
    <property type="entry name" value="Tmemb_170"/>
    <property type="match status" value="1"/>
</dbReference>
<comment type="subcellular location">
    <subcellularLocation>
        <location evidence="1">Membrane</location>
        <topology evidence="1">Multi-pass membrane protein</topology>
    </subcellularLocation>
</comment>
<keyword evidence="5 6" id="KW-0472">Membrane</keyword>
<evidence type="ECO:0000256" key="5">
    <source>
        <dbReference type="ARBA" id="ARBA00023136"/>
    </source>
</evidence>
<reference evidence="8" key="1">
    <citation type="submission" date="2016-03" db="EMBL/GenBank/DDBJ databases">
        <authorList>
            <person name="Devillers H."/>
        </authorList>
    </citation>
    <scope>NUCLEOTIDE SEQUENCE [LARGE SCALE GENOMIC DNA]</scope>
</reference>
<evidence type="ECO:0000256" key="6">
    <source>
        <dbReference type="SAM" id="Phobius"/>
    </source>
</evidence>
<dbReference type="InterPro" id="IPR019334">
    <property type="entry name" value="TMEM170A/B/YPR153W-like"/>
</dbReference>
<keyword evidence="8" id="KW-1185">Reference proteome</keyword>
<dbReference type="OMA" id="FPMQGGL"/>
<protein>
    <submittedName>
        <fullName evidence="7">LAFE_0F16248g1_1</fullName>
    </submittedName>
</protein>
<name>A0A1G4MGN3_LACFM</name>